<feature type="signal peptide" evidence="1">
    <location>
        <begin position="1"/>
        <end position="21"/>
    </location>
</feature>
<dbReference type="Proteomes" id="UP001469553">
    <property type="component" value="Unassembled WGS sequence"/>
</dbReference>
<gene>
    <name evidence="2" type="ORF">AMECASPLE_014985</name>
</gene>
<dbReference type="EMBL" id="JAHRIP010085676">
    <property type="protein sequence ID" value="MEQ2314716.1"/>
    <property type="molecule type" value="Genomic_DNA"/>
</dbReference>
<evidence type="ECO:0000313" key="2">
    <source>
        <dbReference type="EMBL" id="MEQ2314716.1"/>
    </source>
</evidence>
<name>A0ABV1AAQ2_9TELE</name>
<keyword evidence="1" id="KW-0732">Signal</keyword>
<organism evidence="2 3">
    <name type="scientific">Ameca splendens</name>
    <dbReference type="NCBI Taxonomy" id="208324"/>
    <lineage>
        <taxon>Eukaryota</taxon>
        <taxon>Metazoa</taxon>
        <taxon>Chordata</taxon>
        <taxon>Craniata</taxon>
        <taxon>Vertebrata</taxon>
        <taxon>Euteleostomi</taxon>
        <taxon>Actinopterygii</taxon>
        <taxon>Neopterygii</taxon>
        <taxon>Teleostei</taxon>
        <taxon>Neoteleostei</taxon>
        <taxon>Acanthomorphata</taxon>
        <taxon>Ovalentaria</taxon>
        <taxon>Atherinomorphae</taxon>
        <taxon>Cyprinodontiformes</taxon>
        <taxon>Goodeidae</taxon>
        <taxon>Ameca</taxon>
    </lineage>
</organism>
<keyword evidence="3" id="KW-1185">Reference proteome</keyword>
<accession>A0ABV1AAQ2</accession>
<proteinExistence type="predicted"/>
<sequence length="99" mass="10841">MSVGFILLMGCKNLFLDFTEAAPLCCDNFTLELEVLDVWIGKPHQVLPEGGEMGGGFNTICSPPAQQRKREGALPVLWLTLHPSLQTQTTEVCLLHSSV</sequence>
<comment type="caution">
    <text evidence="2">The sequence shown here is derived from an EMBL/GenBank/DDBJ whole genome shotgun (WGS) entry which is preliminary data.</text>
</comment>
<evidence type="ECO:0000313" key="3">
    <source>
        <dbReference type="Proteomes" id="UP001469553"/>
    </source>
</evidence>
<protein>
    <submittedName>
        <fullName evidence="2">Uncharacterized protein</fullName>
    </submittedName>
</protein>
<feature type="chain" id="PRO_5046631953" evidence="1">
    <location>
        <begin position="22"/>
        <end position="99"/>
    </location>
</feature>
<evidence type="ECO:0000256" key="1">
    <source>
        <dbReference type="SAM" id="SignalP"/>
    </source>
</evidence>
<reference evidence="2 3" key="1">
    <citation type="submission" date="2021-06" db="EMBL/GenBank/DDBJ databases">
        <authorList>
            <person name="Palmer J.M."/>
        </authorList>
    </citation>
    <scope>NUCLEOTIDE SEQUENCE [LARGE SCALE GENOMIC DNA]</scope>
    <source>
        <strain evidence="2 3">AS_MEX2019</strain>
        <tissue evidence="2">Muscle</tissue>
    </source>
</reference>